<proteinExistence type="inferred from homology"/>
<feature type="transmembrane region" description="Helical" evidence="8">
    <location>
        <begin position="131"/>
        <end position="152"/>
    </location>
</feature>
<accession>A0AAX1TPI9</accession>
<dbReference type="RefSeq" id="WP_005978249.1">
    <property type="nucleotide sequence ID" value="NZ_CABKNW010000003.1"/>
</dbReference>
<comment type="function">
    <text evidence="8">Probably functions as a manganese efflux pump.</text>
</comment>
<keyword evidence="6 8" id="KW-0472">Membrane</keyword>
<keyword evidence="2 8" id="KW-1003">Cell membrane</keyword>
<evidence type="ECO:0000256" key="4">
    <source>
        <dbReference type="ARBA" id="ARBA00022989"/>
    </source>
</evidence>
<feature type="transmembrane region" description="Helical" evidence="8">
    <location>
        <begin position="6"/>
        <end position="27"/>
    </location>
</feature>
<keyword evidence="1 8" id="KW-0813">Transport</keyword>
<feature type="transmembrane region" description="Helical" evidence="8">
    <location>
        <begin position="105"/>
        <end position="125"/>
    </location>
</feature>
<evidence type="ECO:0000256" key="5">
    <source>
        <dbReference type="ARBA" id="ARBA00023065"/>
    </source>
</evidence>
<dbReference type="GO" id="GO:0005384">
    <property type="term" value="F:manganese ion transmembrane transporter activity"/>
    <property type="evidence" value="ECO:0007669"/>
    <property type="project" value="UniProtKB-UniRule"/>
</dbReference>
<evidence type="ECO:0000256" key="1">
    <source>
        <dbReference type="ARBA" id="ARBA00022448"/>
    </source>
</evidence>
<dbReference type="EMBL" id="LS483487">
    <property type="protein sequence ID" value="SQJ00191.1"/>
    <property type="molecule type" value="Genomic_DNA"/>
</dbReference>
<organism evidence="9 10">
    <name type="scientific">Fusobacterium ulcerans</name>
    <dbReference type="NCBI Taxonomy" id="861"/>
    <lineage>
        <taxon>Bacteria</taxon>
        <taxon>Fusobacteriati</taxon>
        <taxon>Fusobacteriota</taxon>
        <taxon>Fusobacteriia</taxon>
        <taxon>Fusobacteriales</taxon>
        <taxon>Fusobacteriaceae</taxon>
        <taxon>Fusobacterium</taxon>
    </lineage>
</organism>
<keyword evidence="3 8" id="KW-0812">Transmembrane</keyword>
<name>A0AAX1TPI9_9FUSO</name>
<gene>
    <name evidence="9" type="primary">yebN</name>
    <name evidence="8" type="synonym">mntP</name>
    <name evidence="9" type="ORF">NCTC12112_00545</name>
</gene>
<dbReference type="PANTHER" id="PTHR35529">
    <property type="entry name" value="MANGANESE EFFLUX PUMP MNTP-RELATED"/>
    <property type="match status" value="1"/>
</dbReference>
<dbReference type="KEGG" id="ful:C4N20_09960"/>
<dbReference type="HAMAP" id="MF_01521">
    <property type="entry name" value="MntP_pump"/>
    <property type="match status" value="1"/>
</dbReference>
<dbReference type="InterPro" id="IPR022929">
    <property type="entry name" value="Put_MntP"/>
</dbReference>
<comment type="similarity">
    <text evidence="8">Belongs to the MntP (TC 9.B.29) family.</text>
</comment>
<evidence type="ECO:0000256" key="2">
    <source>
        <dbReference type="ARBA" id="ARBA00022475"/>
    </source>
</evidence>
<keyword evidence="7 8" id="KW-0464">Manganese</keyword>
<evidence type="ECO:0000313" key="10">
    <source>
        <dbReference type="Proteomes" id="UP000249008"/>
    </source>
</evidence>
<evidence type="ECO:0000256" key="7">
    <source>
        <dbReference type="ARBA" id="ARBA00023211"/>
    </source>
</evidence>
<evidence type="ECO:0000313" key="9">
    <source>
        <dbReference type="EMBL" id="SQJ00191.1"/>
    </source>
</evidence>
<evidence type="ECO:0000256" key="6">
    <source>
        <dbReference type="ARBA" id="ARBA00023136"/>
    </source>
</evidence>
<sequence length="185" mass="19705">MGFFQIFLIGVGLSMDAFAISLCQGLIMGKVKIGKTAKIAFTFGIFQAIMPILGYYVGSIFSGKVSQYSNIIAFIILGYLGFNMIREARKENDCCTDEGCSSKALLALGIATSIDALAIGFTFSFLKNFNIFVSSIEIGIITFIISAVGVVLGTKFGTLLESKAQYLGGIILILIGIKSLAGNFA</sequence>
<evidence type="ECO:0000256" key="3">
    <source>
        <dbReference type="ARBA" id="ARBA00022692"/>
    </source>
</evidence>
<feature type="transmembrane region" description="Helical" evidence="8">
    <location>
        <begin position="164"/>
        <end position="181"/>
    </location>
</feature>
<feature type="transmembrane region" description="Helical" evidence="8">
    <location>
        <begin position="39"/>
        <end position="61"/>
    </location>
</feature>
<dbReference type="Proteomes" id="UP000249008">
    <property type="component" value="Chromosome 1"/>
</dbReference>
<protein>
    <recommendedName>
        <fullName evidence="8">Putative manganese efflux pump MntP</fullName>
    </recommendedName>
</protein>
<dbReference type="InterPro" id="IPR003810">
    <property type="entry name" value="Mntp/YtaF"/>
</dbReference>
<evidence type="ECO:0000256" key="8">
    <source>
        <dbReference type="HAMAP-Rule" id="MF_01521"/>
    </source>
</evidence>
<keyword evidence="4 8" id="KW-1133">Transmembrane helix</keyword>
<dbReference type="PANTHER" id="PTHR35529:SF1">
    <property type="entry name" value="MANGANESE EFFLUX PUMP MNTP-RELATED"/>
    <property type="match status" value="1"/>
</dbReference>
<dbReference type="GO" id="GO:0005886">
    <property type="term" value="C:plasma membrane"/>
    <property type="evidence" value="ECO:0007669"/>
    <property type="project" value="UniProtKB-SubCell"/>
</dbReference>
<comment type="subcellular location">
    <subcellularLocation>
        <location evidence="8">Cell membrane</location>
        <topology evidence="8">Multi-pass membrane protein</topology>
    </subcellularLocation>
</comment>
<feature type="transmembrane region" description="Helical" evidence="8">
    <location>
        <begin position="67"/>
        <end position="85"/>
    </location>
</feature>
<dbReference type="AlphaFoldDB" id="A0AAX1TPI9"/>
<reference evidence="9 10" key="1">
    <citation type="submission" date="2018-06" db="EMBL/GenBank/DDBJ databases">
        <authorList>
            <consortium name="Pathogen Informatics"/>
            <person name="Doyle S."/>
        </authorList>
    </citation>
    <scope>NUCLEOTIDE SEQUENCE [LARGE SCALE GENOMIC DNA]</scope>
    <source>
        <strain evidence="9 10">NCTC12112</strain>
    </source>
</reference>
<keyword evidence="5 8" id="KW-0406">Ion transport</keyword>
<dbReference type="Pfam" id="PF02659">
    <property type="entry name" value="Mntp"/>
    <property type="match status" value="1"/>
</dbReference>